<dbReference type="RefSeq" id="WP_184081816.1">
    <property type="nucleotide sequence ID" value="NZ_JACIJP010000009.1"/>
</dbReference>
<feature type="compositionally biased region" description="Low complexity" evidence="1">
    <location>
        <begin position="83"/>
        <end position="92"/>
    </location>
</feature>
<protein>
    <submittedName>
        <fullName evidence="3">Uncharacterized protein</fullName>
    </submittedName>
</protein>
<sequence length="135" mass="13589">MSKIFNRTVMVPVISALVAFGGGYAIADEIPPGMKDLPAKPQAAATTGQTSNPCGTATQAAHRAGMRHGERDMHGTMMEEHQMGASGSQAMPMGGGGMQSGCGGKAGCAKDMPKGSTGGSMAPSQGSSPMPMNDM</sequence>
<dbReference type="EMBL" id="JACIJP010000009">
    <property type="protein sequence ID" value="MBB6125604.1"/>
    <property type="molecule type" value="Genomic_DNA"/>
</dbReference>
<keyword evidence="2" id="KW-0732">Signal</keyword>
<gene>
    <name evidence="3" type="ORF">FHS92_003368</name>
</gene>
<name>A0A841J474_9SPHN</name>
<evidence type="ECO:0000313" key="3">
    <source>
        <dbReference type="EMBL" id="MBB6125604.1"/>
    </source>
</evidence>
<dbReference type="Proteomes" id="UP000552700">
    <property type="component" value="Unassembled WGS sequence"/>
</dbReference>
<feature type="compositionally biased region" description="Polar residues" evidence="1">
    <location>
        <begin position="122"/>
        <end position="135"/>
    </location>
</feature>
<dbReference type="AlphaFoldDB" id="A0A841J474"/>
<evidence type="ECO:0000256" key="2">
    <source>
        <dbReference type="SAM" id="SignalP"/>
    </source>
</evidence>
<feature type="compositionally biased region" description="Gly residues" evidence="1">
    <location>
        <begin position="93"/>
        <end position="106"/>
    </location>
</feature>
<feature type="signal peptide" evidence="2">
    <location>
        <begin position="1"/>
        <end position="27"/>
    </location>
</feature>
<feature type="region of interest" description="Disordered" evidence="1">
    <location>
        <begin position="82"/>
        <end position="135"/>
    </location>
</feature>
<feature type="compositionally biased region" description="Polar residues" evidence="1">
    <location>
        <begin position="44"/>
        <end position="59"/>
    </location>
</feature>
<comment type="caution">
    <text evidence="3">The sequence shown here is derived from an EMBL/GenBank/DDBJ whole genome shotgun (WGS) entry which is preliminary data.</text>
</comment>
<organism evidence="3 4">
    <name type="scientific">Sphingobium subterraneum</name>
    <dbReference type="NCBI Taxonomy" id="627688"/>
    <lineage>
        <taxon>Bacteria</taxon>
        <taxon>Pseudomonadati</taxon>
        <taxon>Pseudomonadota</taxon>
        <taxon>Alphaproteobacteria</taxon>
        <taxon>Sphingomonadales</taxon>
        <taxon>Sphingomonadaceae</taxon>
        <taxon>Sphingobium</taxon>
    </lineage>
</organism>
<feature type="chain" id="PRO_5032917204" evidence="2">
    <location>
        <begin position="28"/>
        <end position="135"/>
    </location>
</feature>
<proteinExistence type="predicted"/>
<feature type="region of interest" description="Disordered" evidence="1">
    <location>
        <begin position="37"/>
        <end position="68"/>
    </location>
</feature>
<keyword evidence="4" id="KW-1185">Reference proteome</keyword>
<accession>A0A841J474</accession>
<evidence type="ECO:0000313" key="4">
    <source>
        <dbReference type="Proteomes" id="UP000552700"/>
    </source>
</evidence>
<reference evidence="3 4" key="1">
    <citation type="submission" date="2020-08" db="EMBL/GenBank/DDBJ databases">
        <title>Genomic Encyclopedia of Type Strains, Phase IV (KMG-IV): sequencing the most valuable type-strain genomes for metagenomic binning, comparative biology and taxonomic classification.</title>
        <authorList>
            <person name="Goeker M."/>
        </authorList>
    </citation>
    <scope>NUCLEOTIDE SEQUENCE [LARGE SCALE GENOMIC DNA]</scope>
    <source>
        <strain evidence="3 4">DSM 102255</strain>
    </source>
</reference>
<evidence type="ECO:0000256" key="1">
    <source>
        <dbReference type="SAM" id="MobiDB-lite"/>
    </source>
</evidence>